<dbReference type="Gene3D" id="3.40.309.10">
    <property type="entry name" value="Aldehyde Dehydrogenase, Chain A, domain 2"/>
    <property type="match status" value="1"/>
</dbReference>
<dbReference type="PROSITE" id="PS00687">
    <property type="entry name" value="ALDEHYDE_DEHYDR_GLU"/>
    <property type="match status" value="1"/>
</dbReference>
<evidence type="ECO:0000256" key="4">
    <source>
        <dbReference type="RuleBase" id="RU003345"/>
    </source>
</evidence>
<dbReference type="GO" id="GO:0016620">
    <property type="term" value="F:oxidoreductase activity, acting on the aldehyde or oxo group of donors, NAD or NADP as acceptor"/>
    <property type="evidence" value="ECO:0007669"/>
    <property type="project" value="InterPro"/>
</dbReference>
<evidence type="ECO:0000256" key="3">
    <source>
        <dbReference type="PROSITE-ProRule" id="PRU10007"/>
    </source>
</evidence>
<evidence type="ECO:0000313" key="7">
    <source>
        <dbReference type="Proteomes" id="UP000321827"/>
    </source>
</evidence>
<dbReference type="InterPro" id="IPR016161">
    <property type="entry name" value="Ald_DH/histidinol_DH"/>
</dbReference>
<dbReference type="InterPro" id="IPR029510">
    <property type="entry name" value="Ald_DH_CS_GLU"/>
</dbReference>
<comment type="caution">
    <text evidence="6">The sequence shown here is derived from an EMBL/GenBank/DDBJ whole genome shotgun (WGS) entry which is preliminary data.</text>
</comment>
<dbReference type="FunFam" id="3.40.309.10:FF:000009">
    <property type="entry name" value="Aldehyde dehydrogenase A"/>
    <property type="match status" value="1"/>
</dbReference>
<dbReference type="PANTHER" id="PTHR11699">
    <property type="entry name" value="ALDEHYDE DEHYDROGENASE-RELATED"/>
    <property type="match status" value="1"/>
</dbReference>
<dbReference type="CDD" id="cd07102">
    <property type="entry name" value="ALDH_EDX86601"/>
    <property type="match status" value="1"/>
</dbReference>
<dbReference type="InterPro" id="IPR016163">
    <property type="entry name" value="Ald_DH_C"/>
</dbReference>
<evidence type="ECO:0000256" key="1">
    <source>
        <dbReference type="ARBA" id="ARBA00009986"/>
    </source>
</evidence>
<dbReference type="Gene3D" id="3.40.605.10">
    <property type="entry name" value="Aldehyde Dehydrogenase, Chain A, domain 1"/>
    <property type="match status" value="1"/>
</dbReference>
<dbReference type="OrthoDB" id="9804734at2"/>
<evidence type="ECO:0000256" key="2">
    <source>
        <dbReference type="ARBA" id="ARBA00023002"/>
    </source>
</evidence>
<sequence length="462" mass="50990">MPKFKTISPVDGSVYVEREVASEAQIEAALERAARARAGWRALPLEERQALVQRAVDYLVQRADLLAEELTWQMGRPIAHTPFEITRGFKERAEYMIRIAPKALADLVPEPLEGFTRFIRREPLGTVLVLAPWNNPWLTSVNSVVPALVAGNTVILKMSTQTPLVAERYQEAFDAAGLPEGVFQYLHTGHKAVARMIADERIDFVAFTGSVPGGHAVVKEASDRFIGTGLELGGKDPAYVMEDADLDFTVENTVDGAFFNAGQSCCAIERIYVHEKVYDAFVERYVELVKQYKLGDPTDPETTLGPLVRTSAADWVREQIAEAVSKGAKALIDPGLFPAAKAGTPYLAPQVLVGVNHQMSVMTEETFGPVVGIMKVGGDEEALELMNDSKYGLTASLWTRDLERAERLGARIETGTVFMNRADYLDPALAWTGVKDTGRGITLSELGYHQLTRVKSYHLRHR</sequence>
<dbReference type="PROSITE" id="PS00070">
    <property type="entry name" value="ALDEHYDE_DEHYDR_CYS"/>
    <property type="match status" value="1"/>
</dbReference>
<dbReference type="InterPro" id="IPR016160">
    <property type="entry name" value="Ald_DH_CS_CYS"/>
</dbReference>
<reference evidence="6 7" key="1">
    <citation type="submission" date="2019-07" db="EMBL/GenBank/DDBJ databases">
        <title>Whole genome shotgun sequence of Oceanithermus desulfurans NBRC 100063.</title>
        <authorList>
            <person name="Hosoyama A."/>
            <person name="Uohara A."/>
            <person name="Ohji S."/>
            <person name="Ichikawa N."/>
        </authorList>
    </citation>
    <scope>NUCLEOTIDE SEQUENCE [LARGE SCALE GENOMIC DNA]</scope>
    <source>
        <strain evidence="6 7">NBRC 100063</strain>
    </source>
</reference>
<name>A0A511RLR8_9DEIN</name>
<proteinExistence type="inferred from homology"/>
<dbReference type="Proteomes" id="UP000321827">
    <property type="component" value="Unassembled WGS sequence"/>
</dbReference>
<organism evidence="6 7">
    <name type="scientific">Oceanithermus desulfurans NBRC 100063</name>
    <dbReference type="NCBI Taxonomy" id="1227550"/>
    <lineage>
        <taxon>Bacteria</taxon>
        <taxon>Thermotogati</taxon>
        <taxon>Deinococcota</taxon>
        <taxon>Deinococci</taxon>
        <taxon>Thermales</taxon>
        <taxon>Thermaceae</taxon>
        <taxon>Oceanithermus</taxon>
    </lineage>
</organism>
<dbReference type="InterPro" id="IPR016162">
    <property type="entry name" value="Ald_DH_N"/>
</dbReference>
<gene>
    <name evidence="6" type="ORF">ODE01S_20370</name>
</gene>
<dbReference type="SUPFAM" id="SSF53720">
    <property type="entry name" value="ALDH-like"/>
    <property type="match status" value="1"/>
</dbReference>
<comment type="similarity">
    <text evidence="1 4">Belongs to the aldehyde dehydrogenase family.</text>
</comment>
<feature type="domain" description="Aldehyde dehydrogenase" evidence="5">
    <location>
        <begin position="3"/>
        <end position="456"/>
    </location>
</feature>
<protein>
    <submittedName>
        <fullName evidence="6">Aldehyde dehydrogenase</fullName>
    </submittedName>
</protein>
<dbReference type="Pfam" id="PF00171">
    <property type="entry name" value="Aldedh"/>
    <property type="match status" value="1"/>
</dbReference>
<accession>A0A511RLR8</accession>
<dbReference type="InterPro" id="IPR015590">
    <property type="entry name" value="Aldehyde_DH_dom"/>
</dbReference>
<feature type="active site" evidence="3">
    <location>
        <position position="231"/>
    </location>
</feature>
<keyword evidence="2 4" id="KW-0560">Oxidoreductase</keyword>
<dbReference type="AlphaFoldDB" id="A0A511RLR8"/>
<evidence type="ECO:0000259" key="5">
    <source>
        <dbReference type="Pfam" id="PF00171"/>
    </source>
</evidence>
<evidence type="ECO:0000313" key="6">
    <source>
        <dbReference type="EMBL" id="GEM90603.1"/>
    </source>
</evidence>
<dbReference type="RefSeq" id="WP_147148484.1">
    <property type="nucleotide sequence ID" value="NZ_BJXN01000016.1"/>
</dbReference>
<dbReference type="EMBL" id="BJXN01000016">
    <property type="protein sequence ID" value="GEM90603.1"/>
    <property type="molecule type" value="Genomic_DNA"/>
</dbReference>